<dbReference type="EMBL" id="BAABJZ010000077">
    <property type="protein sequence ID" value="GAA4888585.1"/>
    <property type="molecule type" value="Genomic_DNA"/>
</dbReference>
<dbReference type="Proteomes" id="UP001499988">
    <property type="component" value="Unassembled WGS sequence"/>
</dbReference>
<name>A0ABP9EY06_9GAMM</name>
<evidence type="ECO:0000313" key="1">
    <source>
        <dbReference type="EMBL" id="GAA4888585.1"/>
    </source>
</evidence>
<gene>
    <name evidence="1" type="ORF">GCM10023333_22370</name>
</gene>
<accession>A0ABP9EY06</accession>
<protein>
    <submittedName>
        <fullName evidence="1">Uncharacterized protein</fullName>
    </submittedName>
</protein>
<organism evidence="1 2">
    <name type="scientific">Ferrimonas pelagia</name>
    <dbReference type="NCBI Taxonomy" id="1177826"/>
    <lineage>
        <taxon>Bacteria</taxon>
        <taxon>Pseudomonadati</taxon>
        <taxon>Pseudomonadota</taxon>
        <taxon>Gammaproteobacteria</taxon>
        <taxon>Alteromonadales</taxon>
        <taxon>Ferrimonadaceae</taxon>
        <taxon>Ferrimonas</taxon>
    </lineage>
</organism>
<sequence length="50" mass="5607">MHRKLAQGLGSRFQDIDRGMHRGVTAHHIGQRFAEKDGAMTEVMLAVAKF</sequence>
<evidence type="ECO:0000313" key="2">
    <source>
        <dbReference type="Proteomes" id="UP001499988"/>
    </source>
</evidence>
<reference evidence="2" key="1">
    <citation type="journal article" date="2019" name="Int. J. Syst. Evol. Microbiol.">
        <title>The Global Catalogue of Microorganisms (GCM) 10K type strain sequencing project: providing services to taxonomists for standard genome sequencing and annotation.</title>
        <authorList>
            <consortium name="The Broad Institute Genomics Platform"/>
            <consortium name="The Broad Institute Genome Sequencing Center for Infectious Disease"/>
            <person name="Wu L."/>
            <person name="Ma J."/>
        </authorList>
    </citation>
    <scope>NUCLEOTIDE SEQUENCE [LARGE SCALE GENOMIC DNA]</scope>
    <source>
        <strain evidence="2">JCM 18401</strain>
    </source>
</reference>
<comment type="caution">
    <text evidence="1">The sequence shown here is derived from an EMBL/GenBank/DDBJ whole genome shotgun (WGS) entry which is preliminary data.</text>
</comment>
<proteinExistence type="predicted"/>
<keyword evidence="2" id="KW-1185">Reference proteome</keyword>